<keyword evidence="1" id="KW-0233">DNA recombination</keyword>
<dbReference type="EMBL" id="KN834804">
    <property type="protein sequence ID" value="KIK55611.1"/>
    <property type="molecule type" value="Genomic_DNA"/>
</dbReference>
<dbReference type="Proteomes" id="UP000053593">
    <property type="component" value="Unassembled WGS sequence"/>
</dbReference>
<evidence type="ECO:0000313" key="2">
    <source>
        <dbReference type="EMBL" id="KIK55611.1"/>
    </source>
</evidence>
<dbReference type="Gene3D" id="1.10.443.10">
    <property type="entry name" value="Intergrase catalytic core"/>
    <property type="match status" value="1"/>
</dbReference>
<dbReference type="GO" id="GO:0003677">
    <property type="term" value="F:DNA binding"/>
    <property type="evidence" value="ECO:0007669"/>
    <property type="project" value="InterPro"/>
</dbReference>
<dbReference type="AlphaFoldDB" id="A0A0D0BLH3"/>
<accession>A0A0D0BLH3</accession>
<dbReference type="GO" id="GO:0015074">
    <property type="term" value="P:DNA integration"/>
    <property type="evidence" value="ECO:0007669"/>
    <property type="project" value="InterPro"/>
</dbReference>
<gene>
    <name evidence="2" type="ORF">GYMLUDRAFT_137293</name>
</gene>
<feature type="non-terminal residue" evidence="2">
    <location>
        <position position="70"/>
    </location>
</feature>
<dbReference type="GO" id="GO:0006310">
    <property type="term" value="P:DNA recombination"/>
    <property type="evidence" value="ECO:0007669"/>
    <property type="project" value="UniProtKB-KW"/>
</dbReference>
<organism evidence="2 3">
    <name type="scientific">Collybiopsis luxurians FD-317 M1</name>
    <dbReference type="NCBI Taxonomy" id="944289"/>
    <lineage>
        <taxon>Eukaryota</taxon>
        <taxon>Fungi</taxon>
        <taxon>Dikarya</taxon>
        <taxon>Basidiomycota</taxon>
        <taxon>Agaricomycotina</taxon>
        <taxon>Agaricomycetes</taxon>
        <taxon>Agaricomycetidae</taxon>
        <taxon>Agaricales</taxon>
        <taxon>Marasmiineae</taxon>
        <taxon>Omphalotaceae</taxon>
        <taxon>Collybiopsis</taxon>
        <taxon>Collybiopsis luxurians</taxon>
    </lineage>
</organism>
<dbReference type="InterPro" id="IPR011010">
    <property type="entry name" value="DNA_brk_join_enz"/>
</dbReference>
<keyword evidence="3" id="KW-1185">Reference proteome</keyword>
<dbReference type="OrthoDB" id="3254696at2759"/>
<evidence type="ECO:0000313" key="3">
    <source>
        <dbReference type="Proteomes" id="UP000053593"/>
    </source>
</evidence>
<reference evidence="2 3" key="1">
    <citation type="submission" date="2014-04" db="EMBL/GenBank/DDBJ databases">
        <title>Evolutionary Origins and Diversification of the Mycorrhizal Mutualists.</title>
        <authorList>
            <consortium name="DOE Joint Genome Institute"/>
            <consortium name="Mycorrhizal Genomics Consortium"/>
            <person name="Kohler A."/>
            <person name="Kuo A."/>
            <person name="Nagy L.G."/>
            <person name="Floudas D."/>
            <person name="Copeland A."/>
            <person name="Barry K.W."/>
            <person name="Cichocki N."/>
            <person name="Veneault-Fourrey C."/>
            <person name="LaButti K."/>
            <person name="Lindquist E.A."/>
            <person name="Lipzen A."/>
            <person name="Lundell T."/>
            <person name="Morin E."/>
            <person name="Murat C."/>
            <person name="Riley R."/>
            <person name="Ohm R."/>
            <person name="Sun H."/>
            <person name="Tunlid A."/>
            <person name="Henrissat B."/>
            <person name="Grigoriev I.V."/>
            <person name="Hibbett D.S."/>
            <person name="Martin F."/>
        </authorList>
    </citation>
    <scope>NUCLEOTIDE SEQUENCE [LARGE SCALE GENOMIC DNA]</scope>
    <source>
        <strain evidence="2 3">FD-317 M1</strain>
    </source>
</reference>
<evidence type="ECO:0000256" key="1">
    <source>
        <dbReference type="ARBA" id="ARBA00023172"/>
    </source>
</evidence>
<feature type="non-terminal residue" evidence="2">
    <location>
        <position position="1"/>
    </location>
</feature>
<sequence>KEGNVWPMVKEKALERINSILSAWGFGTTFSHSFRIGGASYYLAQKVDPEIVPIAGRWRSLAYEAYIRSF</sequence>
<dbReference type="InterPro" id="IPR013762">
    <property type="entry name" value="Integrase-like_cat_sf"/>
</dbReference>
<name>A0A0D0BLH3_9AGAR</name>
<dbReference type="SUPFAM" id="SSF56349">
    <property type="entry name" value="DNA breaking-rejoining enzymes"/>
    <property type="match status" value="1"/>
</dbReference>
<dbReference type="HOGENOM" id="CLU_197954_0_0_1"/>
<proteinExistence type="predicted"/>
<protein>
    <submittedName>
        <fullName evidence="2">Uncharacterized protein</fullName>
    </submittedName>
</protein>